<dbReference type="HOGENOM" id="CLU_137914_0_0_11"/>
<feature type="compositionally biased region" description="Low complexity" evidence="1">
    <location>
        <begin position="91"/>
        <end position="101"/>
    </location>
</feature>
<evidence type="ECO:0000313" key="2">
    <source>
        <dbReference type="EMBL" id="CAL71186.1"/>
    </source>
</evidence>
<protein>
    <submittedName>
        <fullName evidence="2">Uncharacterized protein</fullName>
    </submittedName>
</protein>
<gene>
    <name evidence="2" type="ordered locus">BCG_1199c</name>
</gene>
<dbReference type="EMBL" id="AM408590">
    <property type="protein sequence ID" value="CAL71186.1"/>
    <property type="molecule type" value="Genomic_DNA"/>
</dbReference>
<organism evidence="2 3">
    <name type="scientific">Mycobacterium bovis (strain BCG / Pasteur 1173P2)</name>
    <dbReference type="NCBI Taxonomy" id="410289"/>
    <lineage>
        <taxon>Bacteria</taxon>
        <taxon>Bacillati</taxon>
        <taxon>Actinomycetota</taxon>
        <taxon>Actinomycetes</taxon>
        <taxon>Mycobacteriales</taxon>
        <taxon>Mycobacteriaceae</taxon>
        <taxon>Mycobacterium</taxon>
        <taxon>Mycobacterium tuberculosis complex</taxon>
    </lineage>
</organism>
<proteinExistence type="predicted"/>
<accession>A0A0H3M463</accession>
<feature type="region of interest" description="Disordered" evidence="1">
    <location>
        <begin position="71"/>
        <end position="102"/>
    </location>
</feature>
<sequence length="122" mass="12376">MLSARCHIRHIGSPGKDARCAHLSATLRPGIGISPTNVGNATVLADGTPAKPIQGAETMQRARHTGSCFSANARGPAISSGNPSRAGCGVPSSTTTPSSTPQAIRLLACTDSDALTVTRTAR</sequence>
<dbReference type="KEGG" id="mbb:BCG_1199c"/>
<evidence type="ECO:0000313" key="3">
    <source>
        <dbReference type="Proteomes" id="UP000001472"/>
    </source>
</evidence>
<dbReference type="AlphaFoldDB" id="A0A0H3M463"/>
<evidence type="ECO:0000256" key="1">
    <source>
        <dbReference type="SAM" id="MobiDB-lite"/>
    </source>
</evidence>
<reference evidence="2 3" key="1">
    <citation type="journal article" date="2007" name="Proc. Natl. Acad. Sci. U.S.A.">
        <title>Genome plasticity of BCG and impact on vaccine efficacy.</title>
        <authorList>
            <person name="Brosch R."/>
            <person name="Gordon S.V."/>
            <person name="Garnier T."/>
            <person name="Eiglmeier K."/>
            <person name="Frigui W."/>
            <person name="Valenti P."/>
            <person name="Dos Santos S."/>
            <person name="Duthoy S."/>
            <person name="Lacroix C."/>
            <person name="Garcia-Pelayo C."/>
            <person name="Inwald J.K."/>
            <person name="Golby P."/>
            <person name="Garcia J.N."/>
            <person name="Hewinson R.G."/>
            <person name="Behr M.A."/>
            <person name="Quail M.A."/>
            <person name="Churcher C."/>
            <person name="Barrell B.G."/>
            <person name="Parkhill J."/>
            <person name="Cole S.T."/>
        </authorList>
    </citation>
    <scope>NUCLEOTIDE SEQUENCE [LARGE SCALE GENOMIC DNA]</scope>
    <source>
        <strain evidence="3">BCG / Pasteur 1173P2</strain>
    </source>
</reference>
<name>A0A0H3M463_MYCBP</name>
<dbReference type="Proteomes" id="UP000001472">
    <property type="component" value="Chromosome"/>
</dbReference>